<sequence length="345" mass="38480">MMEDWLQKLHNNSSPDDMVICIFFPFLYAYPGFLYLDIYTAPPPEASNFPNVGLGHMGGFIPIATARFGNFAFSAGFGGLFPSIFNIQVTVPNGSLSHLSVKVNVGFPPDAVYNIVTDPDNKRVFKNIQVVDLEQAALWKFLWWSGMIPVHVLGDQNMEDHSVRTKFPSVHFLMLKNTIIGSSLLKLLKADKKEQLINLARFIEDVHSGSDLESAIDICSSIPQKLLESCFELRLSIVTFHGRLKDLFFLDLADLALDLAVRTTMVGVCNIGFLSERLPSWIKLPVTIAIPFGVYETIISDDIYKVQVLVFPAFVCFSAHIGIRLICFTGSRSNSELVISMYTGI</sequence>
<reference evidence="1" key="2">
    <citation type="submission" date="2023-05" db="EMBL/GenBank/DDBJ databases">
        <authorList>
            <person name="Schelkunov M.I."/>
        </authorList>
    </citation>
    <scope>NUCLEOTIDE SEQUENCE</scope>
    <source>
        <strain evidence="1">Hsosn_3</strain>
        <tissue evidence="1">Leaf</tissue>
    </source>
</reference>
<proteinExistence type="predicted"/>
<keyword evidence="2" id="KW-1185">Reference proteome</keyword>
<evidence type="ECO:0000313" key="2">
    <source>
        <dbReference type="Proteomes" id="UP001237642"/>
    </source>
</evidence>
<gene>
    <name evidence="1" type="ORF">POM88_000359</name>
</gene>
<dbReference type="Proteomes" id="UP001237642">
    <property type="component" value="Unassembled WGS sequence"/>
</dbReference>
<comment type="caution">
    <text evidence="1">The sequence shown here is derived from an EMBL/GenBank/DDBJ whole genome shotgun (WGS) entry which is preliminary data.</text>
</comment>
<dbReference type="EMBL" id="JAUIZM010000001">
    <property type="protein sequence ID" value="KAK1400754.1"/>
    <property type="molecule type" value="Genomic_DNA"/>
</dbReference>
<accession>A0AAD8JC58</accession>
<organism evidence="1 2">
    <name type="scientific">Heracleum sosnowskyi</name>
    <dbReference type="NCBI Taxonomy" id="360622"/>
    <lineage>
        <taxon>Eukaryota</taxon>
        <taxon>Viridiplantae</taxon>
        <taxon>Streptophyta</taxon>
        <taxon>Embryophyta</taxon>
        <taxon>Tracheophyta</taxon>
        <taxon>Spermatophyta</taxon>
        <taxon>Magnoliopsida</taxon>
        <taxon>eudicotyledons</taxon>
        <taxon>Gunneridae</taxon>
        <taxon>Pentapetalae</taxon>
        <taxon>asterids</taxon>
        <taxon>campanulids</taxon>
        <taxon>Apiales</taxon>
        <taxon>Apiaceae</taxon>
        <taxon>Apioideae</taxon>
        <taxon>apioid superclade</taxon>
        <taxon>Tordylieae</taxon>
        <taxon>Tordyliinae</taxon>
        <taxon>Heracleum</taxon>
    </lineage>
</organism>
<reference evidence="1" key="1">
    <citation type="submission" date="2023-02" db="EMBL/GenBank/DDBJ databases">
        <title>Genome of toxic invasive species Heracleum sosnowskyi carries increased number of genes despite the absence of recent whole-genome duplications.</title>
        <authorList>
            <person name="Schelkunov M."/>
            <person name="Shtratnikova V."/>
            <person name="Makarenko M."/>
            <person name="Klepikova A."/>
            <person name="Omelchenko D."/>
            <person name="Novikova G."/>
            <person name="Obukhova E."/>
            <person name="Bogdanov V."/>
            <person name="Penin A."/>
            <person name="Logacheva M."/>
        </authorList>
    </citation>
    <scope>NUCLEOTIDE SEQUENCE</scope>
    <source>
        <strain evidence="1">Hsosn_3</strain>
        <tissue evidence="1">Leaf</tissue>
    </source>
</reference>
<dbReference type="PANTHER" id="PTHR31385:SF1">
    <property type="entry name" value="PUTATIVE (DUF220)-RELATED"/>
    <property type="match status" value="1"/>
</dbReference>
<dbReference type="PANTHER" id="PTHR31385">
    <property type="entry name" value="PUTATIVE (DUF220)-RELATED"/>
    <property type="match status" value="1"/>
</dbReference>
<dbReference type="AlphaFoldDB" id="A0AAD8JC58"/>
<protein>
    <submittedName>
        <fullName evidence="1">Uncharacterized protein</fullName>
    </submittedName>
</protein>
<evidence type="ECO:0000313" key="1">
    <source>
        <dbReference type="EMBL" id="KAK1400754.1"/>
    </source>
</evidence>
<name>A0AAD8JC58_9APIA</name>